<dbReference type="Gene3D" id="3.30.379.10">
    <property type="entry name" value="Chitobiase/beta-hexosaminidase domain 2-like"/>
    <property type="match status" value="1"/>
</dbReference>
<keyword evidence="1" id="KW-0378">Hydrolase</keyword>
<sequence>MAINNIENSYEQVWLEYKLDKDSSYKRFFSNYYINFSGDISNNIIKELALFTNKKFGYNITECKSIKDSTLILKLVSDKTLGDEGFDFSLTKTQVIIKANNAVGVLYGVFHIIRDVNCNSTILEYNFKSIPQNPLRILNHWDNMSGEIERGYSGKSFFFKDGEIIINERIKDYARIIASVGINTININNVNVYDAHKLITEEYLEKLNTLTDIFKGYGIKLFISVSFASPMVIGGLNSADPLNKDVITWWKDRCRLIYKMVPELGGFLIKADSEGRPGPFTYGRTHADGANMLAECIDEFNGIIIWRCFVYNCQQDWRDTKTDRARSGYDNFKPLDGKFKDNVILQIKNGPMDFQVREPVSPLFGGLENTNQLLEVQIAQEYTGQQKHVCYLIPMFKEILDFNTYCNSKYGKVSDIISGKTFNKTNTGIVAVTNTGDDQNWTGHDLAGANLYGFARLAWDTTLTANQIAEEWIKQTFNNNKKVVDIVSGILLNSWESYEKYNAPLGIGWMVNPNNHFGPNVDGYEYDRWGTYHRADHLGVGIDRTKTGTGFTLQFYKKNEELFSNIKTCPDELKLFFHRLDYNFVLDSGKTIIQHIYDSHFDGVEDVESFLKNWKNLKALIDNKSYKRVLDRLKFQLTHAKEWRDVINTYFYRKSSISDKKGRYIY</sequence>
<dbReference type="Gene3D" id="3.90.1330.10">
    <property type="entry name" value="Alpha-glucuronidase, C-terminal domain"/>
    <property type="match status" value="1"/>
</dbReference>
<dbReference type="GO" id="GO:0005576">
    <property type="term" value="C:extracellular region"/>
    <property type="evidence" value="ECO:0007669"/>
    <property type="project" value="InterPro"/>
</dbReference>
<evidence type="ECO:0000256" key="1">
    <source>
        <dbReference type="ARBA" id="ARBA00022801"/>
    </source>
</evidence>
<reference evidence="5 6" key="2">
    <citation type="submission" date="2019-09" db="EMBL/GenBank/DDBJ databases">
        <title>Complete Genome Sequence and Methylome Analysis of free living Spirochaetas.</title>
        <authorList>
            <person name="Leshcheva N."/>
            <person name="Mikheeva N."/>
        </authorList>
    </citation>
    <scope>NUCLEOTIDE SEQUENCE [LARGE SCALE GENOMIC DNA]</scope>
    <source>
        <strain evidence="5 6">P</strain>
    </source>
</reference>
<dbReference type="PANTHER" id="PTHR39207:SF1">
    <property type="entry name" value="ALPHA-GLUCURONIDASE A"/>
    <property type="match status" value="1"/>
</dbReference>
<protein>
    <submittedName>
        <fullName evidence="5">Alpha-glucuronidase</fullName>
    </submittedName>
</protein>
<keyword evidence="6" id="KW-1185">Reference proteome</keyword>
<dbReference type="InterPro" id="IPR037054">
    <property type="entry name" value="A-glucoronidase_C_sf"/>
</dbReference>
<evidence type="ECO:0000256" key="2">
    <source>
        <dbReference type="PIRSR" id="PIRSR029900-1"/>
    </source>
</evidence>
<dbReference type="AlphaFoldDB" id="A0A5C1Q7T3"/>
<dbReference type="InterPro" id="IPR011100">
    <property type="entry name" value="Glyco_hydro_67_cat"/>
</dbReference>
<dbReference type="GO" id="GO:0046559">
    <property type="term" value="F:alpha-glucuronidase activity"/>
    <property type="evidence" value="ECO:0007669"/>
    <property type="project" value="InterPro"/>
</dbReference>
<reference evidence="5 6" key="1">
    <citation type="submission" date="2019-02" db="EMBL/GenBank/DDBJ databases">
        <authorList>
            <person name="Fomenkov A."/>
            <person name="Dubinina G."/>
            <person name="Grabovich M."/>
            <person name="Vincze T."/>
            <person name="Roberts R.J."/>
        </authorList>
    </citation>
    <scope>NUCLEOTIDE SEQUENCE [LARGE SCALE GENOMIC DNA]</scope>
    <source>
        <strain evidence="5 6">P</strain>
    </source>
</reference>
<dbReference type="InterPro" id="IPR011099">
    <property type="entry name" value="Glyco_hydro_67_C"/>
</dbReference>
<evidence type="ECO:0000259" key="3">
    <source>
        <dbReference type="Pfam" id="PF07477"/>
    </source>
</evidence>
<dbReference type="InterPro" id="IPR017853">
    <property type="entry name" value="GH"/>
</dbReference>
<dbReference type="PANTHER" id="PTHR39207">
    <property type="entry name" value="ALPHA-GLUCURONIDASE A"/>
    <property type="match status" value="1"/>
</dbReference>
<feature type="active site" description="Proton acceptor" evidence="2">
    <location>
        <position position="381"/>
    </location>
</feature>
<dbReference type="PIRSF" id="PIRSF029900">
    <property type="entry name" value="Alpha-glucuronds"/>
    <property type="match status" value="1"/>
</dbReference>
<gene>
    <name evidence="5" type="ORF">EW093_01585</name>
</gene>
<dbReference type="InterPro" id="IPR011395">
    <property type="entry name" value="Glyco_hydro_67_aGlcAse"/>
</dbReference>
<accession>A0A5C1Q7T3</accession>
<proteinExistence type="predicted"/>
<dbReference type="InterPro" id="IPR029018">
    <property type="entry name" value="Hex-like_dom2"/>
</dbReference>
<feature type="active site" description="Proton acceptor" evidence="2">
    <location>
        <position position="353"/>
    </location>
</feature>
<organism evidence="5 6">
    <name type="scientific">Thiospirochaeta perfilievii</name>
    <dbReference type="NCBI Taxonomy" id="252967"/>
    <lineage>
        <taxon>Bacteria</taxon>
        <taxon>Pseudomonadati</taxon>
        <taxon>Spirochaetota</taxon>
        <taxon>Spirochaetia</taxon>
        <taxon>Spirochaetales</taxon>
        <taxon>Spirochaetaceae</taxon>
        <taxon>Thiospirochaeta</taxon>
    </lineage>
</organism>
<evidence type="ECO:0000313" key="5">
    <source>
        <dbReference type="EMBL" id="QEN03447.1"/>
    </source>
</evidence>
<evidence type="ECO:0000313" key="6">
    <source>
        <dbReference type="Proteomes" id="UP000323824"/>
    </source>
</evidence>
<dbReference type="Gene3D" id="3.20.20.80">
    <property type="entry name" value="Glycosidases"/>
    <property type="match status" value="1"/>
</dbReference>
<dbReference type="KEGG" id="sper:EW093_01585"/>
<dbReference type="Pfam" id="PF07477">
    <property type="entry name" value="Glyco_hydro_67C"/>
    <property type="match status" value="1"/>
</dbReference>
<feature type="domain" description="Glycosyl hydrolase family 67 catalytic" evidence="4">
    <location>
        <begin position="121"/>
        <end position="441"/>
    </location>
</feature>
<feature type="domain" description="Glycosyl hydrolase family 67 C-terminal" evidence="3">
    <location>
        <begin position="442"/>
        <end position="663"/>
    </location>
</feature>
<dbReference type="GO" id="GO:0045493">
    <property type="term" value="P:xylan catabolic process"/>
    <property type="evidence" value="ECO:0007669"/>
    <property type="project" value="InterPro"/>
</dbReference>
<dbReference type="Pfam" id="PF07488">
    <property type="entry name" value="Glyco_hydro_67M"/>
    <property type="match status" value="1"/>
</dbReference>
<dbReference type="SUPFAM" id="SSF55545">
    <property type="entry name" value="beta-N-acetylhexosaminidase-like domain"/>
    <property type="match status" value="1"/>
</dbReference>
<name>A0A5C1Q7T3_9SPIO</name>
<dbReference type="EMBL" id="CP035807">
    <property type="protein sequence ID" value="QEN03447.1"/>
    <property type="molecule type" value="Genomic_DNA"/>
</dbReference>
<dbReference type="SUPFAM" id="SSF51445">
    <property type="entry name" value="(Trans)glycosidases"/>
    <property type="match status" value="1"/>
</dbReference>
<dbReference type="Proteomes" id="UP000323824">
    <property type="component" value="Chromosome"/>
</dbReference>
<feature type="active site" description="Proton donor" evidence="2">
    <location>
        <position position="274"/>
    </location>
</feature>
<dbReference type="RefSeq" id="WP_149566706.1">
    <property type="nucleotide sequence ID" value="NZ_CP035807.1"/>
</dbReference>
<evidence type="ECO:0000259" key="4">
    <source>
        <dbReference type="Pfam" id="PF07488"/>
    </source>
</evidence>
<dbReference type="GO" id="GO:0033939">
    <property type="term" value="F:xylan alpha-1,2-glucuronosidase activity"/>
    <property type="evidence" value="ECO:0007669"/>
    <property type="project" value="TreeGrafter"/>
</dbReference>
<dbReference type="OrthoDB" id="339499at2"/>